<protein>
    <submittedName>
        <fullName evidence="5">2-keto-4-pentenoate hydratase/2-oxohepta-3-ene-1,7-dioic acid hydratase in catechol pathway</fullName>
    </submittedName>
</protein>
<reference evidence="5 6" key="1">
    <citation type="submission" date="2020-07" db="EMBL/GenBank/DDBJ databases">
        <title>Genomic Encyclopedia of Type Strains, Phase IV (KMG-V): Genome sequencing to study the core and pangenomes of soil and plant-associated prokaryotes.</title>
        <authorList>
            <person name="Whitman W."/>
        </authorList>
    </citation>
    <scope>NUCLEOTIDE SEQUENCE [LARGE SCALE GENOMIC DNA]</scope>
    <source>
        <strain evidence="5 6">SAS40</strain>
    </source>
</reference>
<keyword evidence="6" id="KW-1185">Reference proteome</keyword>
<comment type="caution">
    <text evidence="5">The sequence shown here is derived from an EMBL/GenBank/DDBJ whole genome shotgun (WGS) entry which is preliminary data.</text>
</comment>
<evidence type="ECO:0000313" key="6">
    <source>
        <dbReference type="Proteomes" id="UP000542125"/>
    </source>
</evidence>
<evidence type="ECO:0000259" key="4">
    <source>
        <dbReference type="Pfam" id="PF01557"/>
    </source>
</evidence>
<dbReference type="InterPro" id="IPR036663">
    <property type="entry name" value="Fumarylacetoacetase_C_sf"/>
</dbReference>
<accession>A0A7Y9LM34</accession>
<evidence type="ECO:0000313" key="5">
    <source>
        <dbReference type="EMBL" id="NYE81226.1"/>
    </source>
</evidence>
<evidence type="ECO:0000256" key="3">
    <source>
        <dbReference type="ARBA" id="ARBA00022723"/>
    </source>
</evidence>
<dbReference type="Pfam" id="PF01557">
    <property type="entry name" value="FAA_hydrolase"/>
    <property type="match status" value="1"/>
</dbReference>
<dbReference type="GO" id="GO:0046872">
    <property type="term" value="F:metal ion binding"/>
    <property type="evidence" value="ECO:0007669"/>
    <property type="project" value="UniProtKB-KW"/>
</dbReference>
<gene>
    <name evidence="5" type="ORF">FHW18_000497</name>
</gene>
<sequence length="309" mass="33408">MTYSLLSYQSDRGPRAGMRVGDRVFDVEHVSGRAEWATVMGMLDDWQEASARCDTLARHLANDSGAGALDLSAMALLAPLLYPGTLYCAGANYRDHVEEMAKARGMPPPPTMKDLGEVAGHFIKTSRSAVVGPGAIVPIPNATQRLDWELELAAVIGKRATNVKAADALDYVAGYTIANDLSARDRSRRAKLEPGSLMYYDWIAHKSFDGSCPMGPWFVPSQFIADPNALDMKLWVNGELMQDSNTSNQIFDIGEQIEALSHRVTLQPGDVVLTGTPAGVGSGRGQFLKAGDVVKLWIAEIGEFEHGIG</sequence>
<name>A0A7Y9LM34_9BURK</name>
<dbReference type="RefSeq" id="WP_179583091.1">
    <property type="nucleotide sequence ID" value="NZ_JACBYR010000001.1"/>
</dbReference>
<evidence type="ECO:0000256" key="1">
    <source>
        <dbReference type="ARBA" id="ARBA00001946"/>
    </source>
</evidence>
<feature type="domain" description="Fumarylacetoacetase-like C-terminal" evidence="4">
    <location>
        <begin position="86"/>
        <end position="306"/>
    </location>
</feature>
<evidence type="ECO:0000256" key="2">
    <source>
        <dbReference type="ARBA" id="ARBA00010211"/>
    </source>
</evidence>
<dbReference type="PANTHER" id="PTHR42796:SF4">
    <property type="entry name" value="FUMARYLACETOACETATE HYDROLASE DOMAIN-CONTAINING PROTEIN 2A"/>
    <property type="match status" value="1"/>
</dbReference>
<dbReference type="EMBL" id="JACBYR010000001">
    <property type="protein sequence ID" value="NYE81226.1"/>
    <property type="molecule type" value="Genomic_DNA"/>
</dbReference>
<dbReference type="GO" id="GO:0003824">
    <property type="term" value="F:catalytic activity"/>
    <property type="evidence" value="ECO:0007669"/>
    <property type="project" value="InterPro"/>
</dbReference>
<dbReference type="Proteomes" id="UP000542125">
    <property type="component" value="Unassembled WGS sequence"/>
</dbReference>
<keyword evidence="3" id="KW-0479">Metal-binding</keyword>
<dbReference type="AlphaFoldDB" id="A0A7Y9LM34"/>
<dbReference type="PANTHER" id="PTHR42796">
    <property type="entry name" value="FUMARYLACETOACETATE HYDROLASE DOMAIN-CONTAINING PROTEIN 2A-RELATED"/>
    <property type="match status" value="1"/>
</dbReference>
<dbReference type="InterPro" id="IPR051121">
    <property type="entry name" value="FAH"/>
</dbReference>
<organism evidence="5 6">
    <name type="scientific">Pigmentiphaga litoralis</name>
    <dbReference type="NCBI Taxonomy" id="516702"/>
    <lineage>
        <taxon>Bacteria</taxon>
        <taxon>Pseudomonadati</taxon>
        <taxon>Pseudomonadota</taxon>
        <taxon>Betaproteobacteria</taxon>
        <taxon>Burkholderiales</taxon>
        <taxon>Alcaligenaceae</taxon>
        <taxon>Pigmentiphaga</taxon>
    </lineage>
</organism>
<dbReference type="GO" id="GO:0044281">
    <property type="term" value="P:small molecule metabolic process"/>
    <property type="evidence" value="ECO:0007669"/>
    <property type="project" value="UniProtKB-ARBA"/>
</dbReference>
<dbReference type="Gene3D" id="3.90.850.10">
    <property type="entry name" value="Fumarylacetoacetase-like, C-terminal domain"/>
    <property type="match status" value="1"/>
</dbReference>
<comment type="similarity">
    <text evidence="2">Belongs to the FAH family.</text>
</comment>
<proteinExistence type="inferred from homology"/>
<dbReference type="SUPFAM" id="SSF56529">
    <property type="entry name" value="FAH"/>
    <property type="match status" value="1"/>
</dbReference>
<dbReference type="InterPro" id="IPR011234">
    <property type="entry name" value="Fumarylacetoacetase-like_C"/>
</dbReference>
<comment type="cofactor">
    <cofactor evidence="1">
        <name>Mg(2+)</name>
        <dbReference type="ChEBI" id="CHEBI:18420"/>
    </cofactor>
</comment>